<accession>A0ABT4VZI9</accession>
<dbReference type="PROSITE" id="PS50110">
    <property type="entry name" value="RESPONSE_REGULATORY"/>
    <property type="match status" value="1"/>
</dbReference>
<proteinExistence type="predicted"/>
<feature type="modified residue" description="4-aspartylphosphate" evidence="6">
    <location>
        <position position="54"/>
    </location>
</feature>
<evidence type="ECO:0000256" key="5">
    <source>
        <dbReference type="ARBA" id="ARBA00023163"/>
    </source>
</evidence>
<dbReference type="Pfam" id="PF00072">
    <property type="entry name" value="Response_reg"/>
    <property type="match status" value="1"/>
</dbReference>
<name>A0ABT4VZI9_9RHOB</name>
<keyword evidence="3" id="KW-0805">Transcription regulation</keyword>
<feature type="domain" description="Response regulatory" evidence="7">
    <location>
        <begin position="2"/>
        <end position="121"/>
    </location>
</feature>
<dbReference type="InterPro" id="IPR001789">
    <property type="entry name" value="Sig_transdc_resp-reg_receiver"/>
</dbReference>
<dbReference type="InterPro" id="IPR039420">
    <property type="entry name" value="WalR-like"/>
</dbReference>
<protein>
    <submittedName>
        <fullName evidence="8">Response regulator</fullName>
    </submittedName>
</protein>
<dbReference type="SMART" id="SM00448">
    <property type="entry name" value="REC"/>
    <property type="match status" value="1"/>
</dbReference>
<dbReference type="PANTHER" id="PTHR48111:SF1">
    <property type="entry name" value="TWO-COMPONENT RESPONSE REGULATOR ORR33"/>
    <property type="match status" value="1"/>
</dbReference>
<evidence type="ECO:0000256" key="1">
    <source>
        <dbReference type="ARBA" id="ARBA00022553"/>
    </source>
</evidence>
<evidence type="ECO:0000256" key="6">
    <source>
        <dbReference type="PROSITE-ProRule" id="PRU00169"/>
    </source>
</evidence>
<keyword evidence="5" id="KW-0804">Transcription</keyword>
<evidence type="ECO:0000259" key="7">
    <source>
        <dbReference type="PROSITE" id="PS50110"/>
    </source>
</evidence>
<keyword evidence="2" id="KW-0902">Two-component regulatory system</keyword>
<evidence type="ECO:0000256" key="4">
    <source>
        <dbReference type="ARBA" id="ARBA00023125"/>
    </source>
</evidence>
<dbReference type="PANTHER" id="PTHR48111">
    <property type="entry name" value="REGULATOR OF RPOS"/>
    <property type="match status" value="1"/>
</dbReference>
<evidence type="ECO:0000313" key="8">
    <source>
        <dbReference type="EMBL" id="MDA5093669.1"/>
    </source>
</evidence>
<dbReference type="SUPFAM" id="SSF52172">
    <property type="entry name" value="CheY-like"/>
    <property type="match status" value="1"/>
</dbReference>
<gene>
    <name evidence="8" type="ORF">O2N63_06160</name>
</gene>
<comment type="caution">
    <text evidence="8">The sequence shown here is derived from an EMBL/GenBank/DDBJ whole genome shotgun (WGS) entry which is preliminary data.</text>
</comment>
<dbReference type="Gene3D" id="3.40.50.2300">
    <property type="match status" value="1"/>
</dbReference>
<evidence type="ECO:0000256" key="2">
    <source>
        <dbReference type="ARBA" id="ARBA00023012"/>
    </source>
</evidence>
<dbReference type="RefSeq" id="WP_271053350.1">
    <property type="nucleotide sequence ID" value="NZ_JAQIIO010000002.1"/>
</dbReference>
<reference evidence="8 9" key="1">
    <citation type="submission" date="2023-01" db="EMBL/GenBank/DDBJ databases">
        <authorList>
            <person name="Yoon J.-W."/>
        </authorList>
    </citation>
    <scope>NUCLEOTIDE SEQUENCE [LARGE SCALE GENOMIC DNA]</scope>
    <source>
        <strain evidence="8 9">KMU-50</strain>
    </source>
</reference>
<keyword evidence="1 6" id="KW-0597">Phosphoprotein</keyword>
<evidence type="ECO:0000256" key="3">
    <source>
        <dbReference type="ARBA" id="ARBA00023015"/>
    </source>
</evidence>
<dbReference type="InterPro" id="IPR011006">
    <property type="entry name" value="CheY-like_superfamily"/>
</dbReference>
<dbReference type="EMBL" id="JAQIIO010000002">
    <property type="protein sequence ID" value="MDA5093669.1"/>
    <property type="molecule type" value="Genomic_DNA"/>
</dbReference>
<dbReference type="Proteomes" id="UP001528040">
    <property type="component" value="Unassembled WGS sequence"/>
</dbReference>
<sequence length="357" mass="39439">MKILAVDDEQDILDILVQALTASGLHEVITALSAKEALARIAETEIPFDCCLIDIQMPSINGITLTQLIRQTPGYELQPIVIITAMHQKSYLDAAFKAGATDFVTKPFNLAALKSHIQEAQRVAFEKKRSQTGTYAEGELKRLGVKPKKLRLDYAFKIQGVPSAVDCREFENYVLQLSNRHLAGAIVSAMTIEGVEGVYDELSSEEFCLVVGQVAQSIHNVLCKSGGVLSYRGKGTFLCVGPKRFLATQAGIENAINRNFVELAPKERGARIMILVGKQVPLKSVSDFDAIASLSEAVENVEKKAVLLPNFFTRGHRLPNVRRVSQEEKRLEQRGYEVLLNEALSEMDGAPFSKRYN</sequence>
<keyword evidence="4" id="KW-0238">DNA-binding</keyword>
<evidence type="ECO:0000313" key="9">
    <source>
        <dbReference type="Proteomes" id="UP001528040"/>
    </source>
</evidence>
<keyword evidence="9" id="KW-1185">Reference proteome</keyword>
<organism evidence="8 9">
    <name type="scientific">Aliiroseovarius salicola</name>
    <dbReference type="NCBI Taxonomy" id="3009082"/>
    <lineage>
        <taxon>Bacteria</taxon>
        <taxon>Pseudomonadati</taxon>
        <taxon>Pseudomonadota</taxon>
        <taxon>Alphaproteobacteria</taxon>
        <taxon>Rhodobacterales</taxon>
        <taxon>Paracoccaceae</taxon>
        <taxon>Aliiroseovarius</taxon>
    </lineage>
</organism>